<keyword evidence="2" id="KW-1185">Reference proteome</keyword>
<organism evidence="1 2">
    <name type="scientific">Cerrena zonata</name>
    <dbReference type="NCBI Taxonomy" id="2478898"/>
    <lineage>
        <taxon>Eukaryota</taxon>
        <taxon>Fungi</taxon>
        <taxon>Dikarya</taxon>
        <taxon>Basidiomycota</taxon>
        <taxon>Agaricomycotina</taxon>
        <taxon>Agaricomycetes</taxon>
        <taxon>Polyporales</taxon>
        <taxon>Cerrenaceae</taxon>
        <taxon>Cerrena</taxon>
    </lineage>
</organism>
<dbReference type="Proteomes" id="UP001385951">
    <property type="component" value="Unassembled WGS sequence"/>
</dbReference>
<protein>
    <submittedName>
        <fullName evidence="1">Uncharacterized protein</fullName>
    </submittedName>
</protein>
<accession>A0AAW0GI48</accession>
<evidence type="ECO:0000313" key="2">
    <source>
        <dbReference type="Proteomes" id="UP001385951"/>
    </source>
</evidence>
<comment type="caution">
    <text evidence="1">The sequence shown here is derived from an EMBL/GenBank/DDBJ whole genome shotgun (WGS) entry which is preliminary data.</text>
</comment>
<proteinExistence type="predicted"/>
<reference evidence="1 2" key="1">
    <citation type="submission" date="2022-09" db="EMBL/GenBank/DDBJ databases">
        <authorList>
            <person name="Palmer J.M."/>
        </authorList>
    </citation>
    <scope>NUCLEOTIDE SEQUENCE [LARGE SCALE GENOMIC DNA]</scope>
    <source>
        <strain evidence="1 2">DSM 7382</strain>
    </source>
</reference>
<name>A0AAW0GI48_9APHY</name>
<evidence type="ECO:0000313" key="1">
    <source>
        <dbReference type="EMBL" id="KAK7693343.1"/>
    </source>
</evidence>
<dbReference type="AlphaFoldDB" id="A0AAW0GI48"/>
<dbReference type="EMBL" id="JASBNA010000003">
    <property type="protein sequence ID" value="KAK7693343.1"/>
    <property type="molecule type" value="Genomic_DNA"/>
</dbReference>
<sequence>MHYHVHALIRPWCHYNKEEALLELKQAEHHYSAIDIKVLNGFPDLRNHLVYCLLECIVGVTVWIIREIQRGKVSDQSGLTKERRKNGLLSQRTPISNKAMNGTDPCLFSAITIGGPALM</sequence>
<gene>
    <name evidence="1" type="ORF">QCA50_002911</name>
</gene>